<dbReference type="Pfam" id="PF01849">
    <property type="entry name" value="NAC"/>
    <property type="match status" value="1"/>
</dbReference>
<sequence>MDQNKLKKMEDAVRIGGKGSVRRKHKHIQTSAAMEEKRLQTALTKLPLNQMPGIQEISLELEDTSEIQVMMPKVQGSVMSSLFVITGDLVRNPPLNPPTHQPQSSYSDTMDLSRSPDPIVEEQAPKKAKKPRNRLRYRNKRAQEMLAMAQQAGDNASKARREGLASVGNQDLQGGGDSQPMDKCSVCNQEHFIESPNQEHSKKGSNKEHSEDNSNLDLSEDGSNVSVDSDKTQVPSDVDIDSDMDQTLVGDNDSLDGRDIPTESDELESNGAESDDQDQDEVETEDEKLDFLTFSADTLFIYED</sequence>
<name>A0A6P4EB40_DRORH</name>
<evidence type="ECO:0000259" key="3">
    <source>
        <dbReference type="PROSITE" id="PS51151"/>
    </source>
</evidence>
<dbReference type="OMA" id="NELHDIH"/>
<feature type="compositionally biased region" description="Basic residues" evidence="2">
    <location>
        <begin position="126"/>
        <end position="136"/>
    </location>
</feature>
<dbReference type="GeneID" id="108041815"/>
<dbReference type="InterPro" id="IPR002715">
    <property type="entry name" value="Nas_poly-pep-assoc_cplx_dom"/>
</dbReference>
<dbReference type="SMART" id="SM01407">
    <property type="entry name" value="NAC"/>
    <property type="match status" value="1"/>
</dbReference>
<feature type="compositionally biased region" description="Polar residues" evidence="2">
    <location>
        <begin position="213"/>
        <end position="235"/>
    </location>
</feature>
<gene>
    <name evidence="4" type="primary">LOC108041815</name>
</gene>
<dbReference type="RefSeq" id="XP_016975337.1">
    <property type="nucleotide sequence ID" value="XM_017119848.1"/>
</dbReference>
<feature type="compositionally biased region" description="Polar residues" evidence="2">
    <location>
        <begin position="101"/>
        <end position="112"/>
    </location>
</feature>
<feature type="region of interest" description="Disordered" evidence="2">
    <location>
        <begin position="148"/>
        <end position="288"/>
    </location>
</feature>
<feature type="compositionally biased region" description="Basic and acidic residues" evidence="2">
    <location>
        <begin position="191"/>
        <end position="212"/>
    </location>
</feature>
<protein>
    <recommendedName>
        <fullName evidence="1">Transcription factor BTF3</fullName>
    </recommendedName>
</protein>
<dbReference type="PROSITE" id="PS51151">
    <property type="entry name" value="NAC_AB"/>
    <property type="match status" value="1"/>
</dbReference>
<reference evidence="4" key="1">
    <citation type="submission" date="2025-08" db="UniProtKB">
        <authorList>
            <consortium name="RefSeq"/>
        </authorList>
    </citation>
    <scope>IDENTIFICATION</scope>
</reference>
<evidence type="ECO:0000256" key="2">
    <source>
        <dbReference type="SAM" id="MobiDB-lite"/>
    </source>
</evidence>
<dbReference type="RefSeq" id="XP_016975337.2">
    <property type="nucleotide sequence ID" value="XM_017119848.2"/>
</dbReference>
<evidence type="ECO:0000313" key="4">
    <source>
        <dbReference type="RefSeq" id="XP_016975337.1"/>
    </source>
</evidence>
<feature type="domain" description="NAC-A/B" evidence="3">
    <location>
        <begin position="33"/>
        <end position="98"/>
    </location>
</feature>
<feature type="region of interest" description="Disordered" evidence="2">
    <location>
        <begin position="93"/>
        <end position="136"/>
    </location>
</feature>
<dbReference type="AlphaFoldDB" id="A0A6P4EB40"/>
<dbReference type="OrthoDB" id="8033832at2759"/>
<proteinExistence type="inferred from homology"/>
<feature type="compositionally biased region" description="Acidic residues" evidence="2">
    <location>
        <begin position="262"/>
        <end position="288"/>
    </location>
</feature>
<dbReference type="PANTHER" id="PTHR10351">
    <property type="entry name" value="TRANSCRIPTION FACTOR BTF3 FAMILY MEMBER"/>
    <property type="match status" value="1"/>
</dbReference>
<organism evidence="4">
    <name type="scientific">Drosophila rhopaloa</name>
    <name type="common">Fruit fly</name>
    <dbReference type="NCBI Taxonomy" id="1041015"/>
    <lineage>
        <taxon>Eukaryota</taxon>
        <taxon>Metazoa</taxon>
        <taxon>Ecdysozoa</taxon>
        <taxon>Arthropoda</taxon>
        <taxon>Hexapoda</taxon>
        <taxon>Insecta</taxon>
        <taxon>Pterygota</taxon>
        <taxon>Neoptera</taxon>
        <taxon>Endopterygota</taxon>
        <taxon>Diptera</taxon>
        <taxon>Brachycera</taxon>
        <taxon>Muscomorpha</taxon>
        <taxon>Ephydroidea</taxon>
        <taxon>Drosophilidae</taxon>
        <taxon>Drosophila</taxon>
        <taxon>Sophophora</taxon>
    </lineage>
</organism>
<accession>A0A6P4EB40</accession>
<dbReference type="InterPro" id="IPR039370">
    <property type="entry name" value="BTF3"/>
</dbReference>
<comment type="similarity">
    <text evidence="1">Belongs to the NAC-beta family.</text>
</comment>
<evidence type="ECO:0000256" key="1">
    <source>
        <dbReference type="RuleBase" id="RU361272"/>
    </source>
</evidence>